<keyword evidence="2 5" id="KW-0863">Zinc-finger</keyword>
<keyword evidence="4 5" id="KW-0238">DNA-binding</keyword>
<sequence>QPTTDSRVCSLHFESIDYLDRPGSYLRRLKQDAVPHVFISAVRLIPWAEKTSKTIETPRNVDLVTRYSEASNSISTSTKETITEQLQLFGKNIILI</sequence>
<accession>A0A151IC37</accession>
<dbReference type="InterPro" id="IPR006612">
    <property type="entry name" value="THAP_Znf"/>
</dbReference>
<proteinExistence type="predicted"/>
<protein>
    <recommendedName>
        <fullName evidence="6">THAP-type domain-containing protein</fullName>
    </recommendedName>
</protein>
<feature type="non-terminal residue" evidence="7">
    <location>
        <position position="1"/>
    </location>
</feature>
<feature type="domain" description="THAP-type" evidence="6">
    <location>
        <begin position="1"/>
        <end position="38"/>
    </location>
</feature>
<evidence type="ECO:0000313" key="7">
    <source>
        <dbReference type="EMBL" id="KYM97370.1"/>
    </source>
</evidence>
<evidence type="ECO:0000256" key="1">
    <source>
        <dbReference type="ARBA" id="ARBA00022723"/>
    </source>
</evidence>
<evidence type="ECO:0000313" key="8">
    <source>
        <dbReference type="Proteomes" id="UP000078542"/>
    </source>
</evidence>
<dbReference type="PROSITE" id="PS50950">
    <property type="entry name" value="ZF_THAP"/>
    <property type="match status" value="1"/>
</dbReference>
<name>A0A151IC37_9HYME</name>
<evidence type="ECO:0000259" key="6">
    <source>
        <dbReference type="PROSITE" id="PS50950"/>
    </source>
</evidence>
<keyword evidence="1" id="KW-0479">Metal-binding</keyword>
<evidence type="ECO:0000256" key="5">
    <source>
        <dbReference type="PROSITE-ProRule" id="PRU00309"/>
    </source>
</evidence>
<dbReference type="GO" id="GO:0008270">
    <property type="term" value="F:zinc ion binding"/>
    <property type="evidence" value="ECO:0007669"/>
    <property type="project" value="UniProtKB-KW"/>
</dbReference>
<dbReference type="Proteomes" id="UP000078542">
    <property type="component" value="Unassembled WGS sequence"/>
</dbReference>
<dbReference type="GO" id="GO:0003677">
    <property type="term" value="F:DNA binding"/>
    <property type="evidence" value="ECO:0007669"/>
    <property type="project" value="UniProtKB-UniRule"/>
</dbReference>
<reference evidence="7 8" key="1">
    <citation type="submission" date="2016-03" db="EMBL/GenBank/DDBJ databases">
        <title>Cyphomyrmex costatus WGS genome.</title>
        <authorList>
            <person name="Nygaard S."/>
            <person name="Hu H."/>
            <person name="Boomsma J."/>
            <person name="Zhang G."/>
        </authorList>
    </citation>
    <scope>NUCLEOTIDE SEQUENCE [LARGE SCALE GENOMIC DNA]</scope>
    <source>
        <strain evidence="7">MS0001</strain>
        <tissue evidence="7">Whole body</tissue>
    </source>
</reference>
<dbReference type="AlphaFoldDB" id="A0A151IC37"/>
<gene>
    <name evidence="7" type="ORF">ALC62_11975</name>
</gene>
<organism evidence="7 8">
    <name type="scientific">Cyphomyrmex costatus</name>
    <dbReference type="NCBI Taxonomy" id="456900"/>
    <lineage>
        <taxon>Eukaryota</taxon>
        <taxon>Metazoa</taxon>
        <taxon>Ecdysozoa</taxon>
        <taxon>Arthropoda</taxon>
        <taxon>Hexapoda</taxon>
        <taxon>Insecta</taxon>
        <taxon>Pterygota</taxon>
        <taxon>Neoptera</taxon>
        <taxon>Endopterygota</taxon>
        <taxon>Hymenoptera</taxon>
        <taxon>Apocrita</taxon>
        <taxon>Aculeata</taxon>
        <taxon>Formicoidea</taxon>
        <taxon>Formicidae</taxon>
        <taxon>Myrmicinae</taxon>
        <taxon>Cyphomyrmex</taxon>
    </lineage>
</organism>
<keyword evidence="3" id="KW-0862">Zinc</keyword>
<dbReference type="EMBL" id="KQ978069">
    <property type="protein sequence ID" value="KYM97370.1"/>
    <property type="molecule type" value="Genomic_DNA"/>
</dbReference>
<evidence type="ECO:0000256" key="4">
    <source>
        <dbReference type="ARBA" id="ARBA00023125"/>
    </source>
</evidence>
<evidence type="ECO:0000256" key="2">
    <source>
        <dbReference type="ARBA" id="ARBA00022771"/>
    </source>
</evidence>
<keyword evidence="8" id="KW-1185">Reference proteome</keyword>
<evidence type="ECO:0000256" key="3">
    <source>
        <dbReference type="ARBA" id="ARBA00022833"/>
    </source>
</evidence>